<dbReference type="EMBL" id="BARV01027740">
    <property type="protein sequence ID" value="GAI40722.1"/>
    <property type="molecule type" value="Genomic_DNA"/>
</dbReference>
<evidence type="ECO:0000259" key="1">
    <source>
        <dbReference type="Pfam" id="PF12728"/>
    </source>
</evidence>
<accession>X1N9M9</accession>
<dbReference type="InterPro" id="IPR009061">
    <property type="entry name" value="DNA-bd_dom_put_sf"/>
</dbReference>
<dbReference type="AlphaFoldDB" id="X1N9M9"/>
<protein>
    <recommendedName>
        <fullName evidence="1">Helix-turn-helix domain-containing protein</fullName>
    </recommendedName>
</protein>
<proteinExistence type="predicted"/>
<gene>
    <name evidence="2" type="ORF">S06H3_44581</name>
</gene>
<dbReference type="InterPro" id="IPR041657">
    <property type="entry name" value="HTH_17"/>
</dbReference>
<sequence length="86" mass="9601">MYDSACMSVLYLNVSEAAEHANVTRATLYRWIEKGLTVEGKLLYLTAVTIGGQYRIEEPGLNRFLDAIGYELEPDDSGEDEPNSEP</sequence>
<dbReference type="Pfam" id="PF12728">
    <property type="entry name" value="HTH_17"/>
    <property type="match status" value="1"/>
</dbReference>
<name>X1N9M9_9ZZZZ</name>
<feature type="domain" description="Helix-turn-helix" evidence="1">
    <location>
        <begin position="11"/>
        <end position="65"/>
    </location>
</feature>
<dbReference type="SUPFAM" id="SSF46955">
    <property type="entry name" value="Putative DNA-binding domain"/>
    <property type="match status" value="1"/>
</dbReference>
<reference evidence="2" key="1">
    <citation type="journal article" date="2014" name="Front. Microbiol.">
        <title>High frequency of phylogenetically diverse reductive dehalogenase-homologous genes in deep subseafloor sedimentary metagenomes.</title>
        <authorList>
            <person name="Kawai M."/>
            <person name="Futagami T."/>
            <person name="Toyoda A."/>
            <person name="Takaki Y."/>
            <person name="Nishi S."/>
            <person name="Hori S."/>
            <person name="Arai W."/>
            <person name="Tsubouchi T."/>
            <person name="Morono Y."/>
            <person name="Uchiyama I."/>
            <person name="Ito T."/>
            <person name="Fujiyama A."/>
            <person name="Inagaki F."/>
            <person name="Takami H."/>
        </authorList>
    </citation>
    <scope>NUCLEOTIDE SEQUENCE</scope>
    <source>
        <strain evidence="2">Expedition CK06-06</strain>
    </source>
</reference>
<organism evidence="2">
    <name type="scientific">marine sediment metagenome</name>
    <dbReference type="NCBI Taxonomy" id="412755"/>
    <lineage>
        <taxon>unclassified sequences</taxon>
        <taxon>metagenomes</taxon>
        <taxon>ecological metagenomes</taxon>
    </lineage>
</organism>
<evidence type="ECO:0000313" key="2">
    <source>
        <dbReference type="EMBL" id="GAI40722.1"/>
    </source>
</evidence>
<comment type="caution">
    <text evidence="2">The sequence shown here is derived from an EMBL/GenBank/DDBJ whole genome shotgun (WGS) entry which is preliminary data.</text>
</comment>